<dbReference type="EMBL" id="CAKOFQ010007139">
    <property type="protein sequence ID" value="CAH1992332.1"/>
    <property type="molecule type" value="Genomic_DNA"/>
</dbReference>
<dbReference type="Proteomes" id="UP001152888">
    <property type="component" value="Unassembled WGS sequence"/>
</dbReference>
<proteinExistence type="predicted"/>
<comment type="caution">
    <text evidence="1">The sequence shown here is derived from an EMBL/GenBank/DDBJ whole genome shotgun (WGS) entry which is preliminary data.</text>
</comment>
<protein>
    <recommendedName>
        <fullName evidence="3">RRM domain-containing protein</fullName>
    </recommendedName>
</protein>
<dbReference type="OrthoDB" id="6768329at2759"/>
<dbReference type="InterPro" id="IPR035979">
    <property type="entry name" value="RBD_domain_sf"/>
</dbReference>
<name>A0A9P0PSN7_ACAOB</name>
<evidence type="ECO:0000313" key="1">
    <source>
        <dbReference type="EMBL" id="CAH1992332.1"/>
    </source>
</evidence>
<dbReference type="SUPFAM" id="SSF54928">
    <property type="entry name" value="RNA-binding domain, RBD"/>
    <property type="match status" value="1"/>
</dbReference>
<evidence type="ECO:0000313" key="2">
    <source>
        <dbReference type="Proteomes" id="UP001152888"/>
    </source>
</evidence>
<evidence type="ECO:0008006" key="3">
    <source>
        <dbReference type="Google" id="ProtNLM"/>
    </source>
</evidence>
<dbReference type="AlphaFoldDB" id="A0A9P0PSN7"/>
<sequence>MSGMANSENRCVFVYGNEGCADRARLQREFGEFGRVKKIFTENSGKYSKVYFDNIEKCKEVADAFKVNHFGWVVQYPNCGGDNREFESNLRTSIIWIVSRKTTSTS</sequence>
<organism evidence="1 2">
    <name type="scientific">Acanthoscelides obtectus</name>
    <name type="common">Bean weevil</name>
    <name type="synonym">Bruchus obtectus</name>
    <dbReference type="NCBI Taxonomy" id="200917"/>
    <lineage>
        <taxon>Eukaryota</taxon>
        <taxon>Metazoa</taxon>
        <taxon>Ecdysozoa</taxon>
        <taxon>Arthropoda</taxon>
        <taxon>Hexapoda</taxon>
        <taxon>Insecta</taxon>
        <taxon>Pterygota</taxon>
        <taxon>Neoptera</taxon>
        <taxon>Endopterygota</taxon>
        <taxon>Coleoptera</taxon>
        <taxon>Polyphaga</taxon>
        <taxon>Cucujiformia</taxon>
        <taxon>Chrysomeloidea</taxon>
        <taxon>Chrysomelidae</taxon>
        <taxon>Bruchinae</taxon>
        <taxon>Bruchini</taxon>
        <taxon>Acanthoscelides</taxon>
    </lineage>
</organism>
<dbReference type="GO" id="GO:0003676">
    <property type="term" value="F:nucleic acid binding"/>
    <property type="evidence" value="ECO:0007669"/>
    <property type="project" value="InterPro"/>
</dbReference>
<gene>
    <name evidence="1" type="ORF">ACAOBT_LOCUS20791</name>
</gene>
<reference evidence="1" key="1">
    <citation type="submission" date="2022-03" db="EMBL/GenBank/DDBJ databases">
        <authorList>
            <person name="Sayadi A."/>
        </authorList>
    </citation>
    <scope>NUCLEOTIDE SEQUENCE</scope>
</reference>
<keyword evidence="2" id="KW-1185">Reference proteome</keyword>
<accession>A0A9P0PSN7</accession>